<sequence length="342" mass="38212">MLKQLFVGIEGGATCSKLVVLSGRTGRILCRKHGGPTNPWLSFDSTIKNIRSLVDSARMNFGQQESFRNTRFQGLGLTLSGVDSHQIQRKILDSLCMKGNKCLANEYHLASDTLGPLETAFGPRQAGCVLISGTGSCARMISKAGKLYRAGGWGHILSDEGSAYHTSLKLIRLIIQRIEHRGSEHIGTRKYDISTLKDLMFRYFKISSIKEFMPLFYSTFNKSNIAGFTKEIAQAANNNDPLAQYCFTRAGYYLASLLKSVYRQYLEDNPKPRSLNLLGVGSMWKSWEYISPNFVNNLDNIPFTFHTLKDTSAIGAASFVARKVGIEIPLNRKQLVNIIYKN</sequence>
<dbReference type="InterPro" id="IPR043129">
    <property type="entry name" value="ATPase_NBD"/>
</dbReference>
<evidence type="ECO:0000313" key="6">
    <source>
        <dbReference type="EMBL" id="KAJ6228470.1"/>
    </source>
</evidence>
<evidence type="ECO:0000259" key="5">
    <source>
        <dbReference type="Pfam" id="PF01869"/>
    </source>
</evidence>
<evidence type="ECO:0000256" key="4">
    <source>
        <dbReference type="ARBA" id="ARBA00031123"/>
    </source>
</evidence>
<feature type="domain" description="ATPase BadF/BadG/BcrA/BcrD type" evidence="5">
    <location>
        <begin position="7"/>
        <end position="286"/>
    </location>
</feature>
<keyword evidence="7" id="KW-1185">Reference proteome</keyword>
<name>A0ABQ8X8G7_9EUKA</name>
<comment type="caution">
    <text evidence="6">The sequence shown here is derived from an EMBL/GenBank/DDBJ whole genome shotgun (WGS) entry which is preliminary data.</text>
</comment>
<evidence type="ECO:0000256" key="2">
    <source>
        <dbReference type="ARBA" id="ARBA00012122"/>
    </source>
</evidence>
<evidence type="ECO:0000313" key="7">
    <source>
        <dbReference type="Proteomes" id="UP001150062"/>
    </source>
</evidence>
<comment type="similarity">
    <text evidence="1">Belongs to the eukaryotic-type N-acetylglucosamine kinase family.</text>
</comment>
<proteinExistence type="inferred from homology"/>
<evidence type="ECO:0000256" key="1">
    <source>
        <dbReference type="ARBA" id="ARBA00006198"/>
    </source>
</evidence>
<reference evidence="6" key="1">
    <citation type="submission" date="2022-08" db="EMBL/GenBank/DDBJ databases">
        <title>Novel sulfate-reducing endosymbionts in the free-living metamonad Anaeramoeba.</title>
        <authorList>
            <person name="Jerlstrom-Hultqvist J."/>
            <person name="Cepicka I."/>
            <person name="Gallot-Lavallee L."/>
            <person name="Salas-Leiva D."/>
            <person name="Curtis B.A."/>
            <person name="Zahonova K."/>
            <person name="Pipaliya S."/>
            <person name="Dacks J."/>
            <person name="Roger A.J."/>
        </authorList>
    </citation>
    <scope>NUCLEOTIDE SEQUENCE</scope>
    <source>
        <strain evidence="6">Schooner1</strain>
    </source>
</reference>
<dbReference type="EC" id="2.7.1.59" evidence="2"/>
<evidence type="ECO:0000256" key="3">
    <source>
        <dbReference type="ARBA" id="ARBA00014974"/>
    </source>
</evidence>
<organism evidence="6 7">
    <name type="scientific">Anaeramoeba flamelloides</name>
    <dbReference type="NCBI Taxonomy" id="1746091"/>
    <lineage>
        <taxon>Eukaryota</taxon>
        <taxon>Metamonada</taxon>
        <taxon>Anaeramoebidae</taxon>
        <taxon>Anaeramoeba</taxon>
    </lineage>
</organism>
<dbReference type="PANTHER" id="PTHR12862">
    <property type="entry name" value="BADF TYPE ATPASE DOMAIN-CONTAINING PROTEIN"/>
    <property type="match status" value="1"/>
</dbReference>
<dbReference type="PANTHER" id="PTHR12862:SF0">
    <property type="entry name" value="N-ACETYL-D-GLUCOSAMINE KINASE"/>
    <property type="match status" value="1"/>
</dbReference>
<dbReference type="Gene3D" id="3.30.420.40">
    <property type="match status" value="2"/>
</dbReference>
<dbReference type="Pfam" id="PF01869">
    <property type="entry name" value="BcrAD_BadFG"/>
    <property type="match status" value="1"/>
</dbReference>
<dbReference type="InterPro" id="IPR039758">
    <property type="entry name" value="NAGK-like"/>
</dbReference>
<gene>
    <name evidence="6" type="ORF">M0813_08821</name>
</gene>
<dbReference type="InterPro" id="IPR002731">
    <property type="entry name" value="ATPase_BadF"/>
</dbReference>
<dbReference type="EMBL" id="JAOAOG010000327">
    <property type="protein sequence ID" value="KAJ6228470.1"/>
    <property type="molecule type" value="Genomic_DNA"/>
</dbReference>
<dbReference type="SUPFAM" id="SSF53067">
    <property type="entry name" value="Actin-like ATPase domain"/>
    <property type="match status" value="2"/>
</dbReference>
<protein>
    <recommendedName>
        <fullName evidence="3">N-acetyl-D-glucosamine kinase</fullName>
        <ecNumber evidence="2">2.7.1.59</ecNumber>
    </recommendedName>
    <alternativeName>
        <fullName evidence="4">GlcNAc kinase</fullName>
    </alternativeName>
</protein>
<accession>A0ABQ8X8G7</accession>
<dbReference type="Proteomes" id="UP001150062">
    <property type="component" value="Unassembled WGS sequence"/>
</dbReference>